<evidence type="ECO:0000313" key="1">
    <source>
        <dbReference type="EMBL" id="KUM47640.1"/>
    </source>
</evidence>
<dbReference type="EMBL" id="LKAM01000007">
    <property type="protein sequence ID" value="KUM47640.1"/>
    <property type="molecule type" value="Genomic_DNA"/>
</dbReference>
<organism evidence="1">
    <name type="scientific">Picea glauca</name>
    <name type="common">White spruce</name>
    <name type="synonym">Pinus glauca</name>
    <dbReference type="NCBI Taxonomy" id="3330"/>
    <lineage>
        <taxon>Eukaryota</taxon>
        <taxon>Viridiplantae</taxon>
        <taxon>Streptophyta</taxon>
        <taxon>Embryophyta</taxon>
        <taxon>Tracheophyta</taxon>
        <taxon>Spermatophyta</taxon>
        <taxon>Pinopsida</taxon>
        <taxon>Pinidae</taxon>
        <taxon>Conifers I</taxon>
        <taxon>Pinales</taxon>
        <taxon>Pinaceae</taxon>
        <taxon>Picea</taxon>
    </lineage>
</organism>
<gene>
    <name evidence="1" type="ORF">ABT39_MTgene5827</name>
</gene>
<name>A0A101LYH1_PICGL</name>
<keyword evidence="1" id="KW-0496">Mitochondrion</keyword>
<proteinExistence type="predicted"/>
<geneLocation type="mitochondrion" evidence="1"/>
<comment type="caution">
    <text evidence="1">The sequence shown here is derived from an EMBL/GenBank/DDBJ whole genome shotgun (WGS) entry which is preliminary data.</text>
</comment>
<reference evidence="1" key="1">
    <citation type="journal article" date="2015" name="Genome Biol. Evol.">
        <title>Organellar Genomes of White Spruce (Picea glauca): Assembly and Annotation.</title>
        <authorList>
            <person name="Jackman S.D."/>
            <person name="Warren R.L."/>
            <person name="Gibb E.A."/>
            <person name="Vandervalk B.P."/>
            <person name="Mohamadi H."/>
            <person name="Chu J."/>
            <person name="Raymond A."/>
            <person name="Pleasance S."/>
            <person name="Coope R."/>
            <person name="Wildung M.R."/>
            <person name="Ritland C.E."/>
            <person name="Bousquet J."/>
            <person name="Jones S.J."/>
            <person name="Bohlmann J."/>
            <person name="Birol I."/>
        </authorList>
    </citation>
    <scope>NUCLEOTIDE SEQUENCE [LARGE SCALE GENOMIC DNA]</scope>
    <source>
        <tissue evidence="1">Flushing bud</tissue>
    </source>
</reference>
<accession>A0A101LYH1</accession>
<protein>
    <submittedName>
        <fullName evidence="1">Uncharacterized protein</fullName>
    </submittedName>
</protein>
<sequence length="37" mass="4376">MLVIDLDQVQLFLFPDKRFNLLGQLGMDQLKRGLERD</sequence>
<dbReference type="AlphaFoldDB" id="A0A101LYH1"/>